<dbReference type="GO" id="GO:0005615">
    <property type="term" value="C:extracellular space"/>
    <property type="evidence" value="ECO:0007669"/>
    <property type="project" value="TreeGrafter"/>
</dbReference>
<feature type="chain" id="PRO_5021410034" evidence="1">
    <location>
        <begin position="24"/>
        <end position="168"/>
    </location>
</feature>
<dbReference type="SMART" id="SM00554">
    <property type="entry name" value="FAS1"/>
    <property type="match status" value="1"/>
</dbReference>
<dbReference type="Proteomes" id="UP000317646">
    <property type="component" value="Unassembled WGS sequence"/>
</dbReference>
<feature type="signal peptide" evidence="1">
    <location>
        <begin position="1"/>
        <end position="23"/>
    </location>
</feature>
<dbReference type="InterPro" id="IPR000782">
    <property type="entry name" value="FAS1_domain"/>
</dbReference>
<dbReference type="RefSeq" id="WP_140468781.1">
    <property type="nucleotide sequence ID" value="NZ_RCYZ01000008.1"/>
</dbReference>
<gene>
    <name evidence="3" type="ORF">EAH73_17695</name>
</gene>
<accession>A0A502GM34</accession>
<keyword evidence="4" id="KW-1185">Reference proteome</keyword>
<dbReference type="InterPro" id="IPR036378">
    <property type="entry name" value="FAS1_dom_sf"/>
</dbReference>
<dbReference type="FunFam" id="2.30.180.10:FF:000019">
    <property type="entry name" value="Cell surface lipoprotein"/>
    <property type="match status" value="1"/>
</dbReference>
<evidence type="ECO:0000313" key="3">
    <source>
        <dbReference type="EMBL" id="TPG62901.1"/>
    </source>
</evidence>
<reference evidence="3 4" key="1">
    <citation type="journal article" date="2019" name="Environ. Microbiol.">
        <title>Species interactions and distinct microbial communities in high Arctic permafrost affected cryosols are associated with the CH4 and CO2 gas fluxes.</title>
        <authorList>
            <person name="Altshuler I."/>
            <person name="Hamel J."/>
            <person name="Turney S."/>
            <person name="Magnuson E."/>
            <person name="Levesque R."/>
            <person name="Greer C."/>
            <person name="Whyte L.G."/>
        </authorList>
    </citation>
    <scope>NUCLEOTIDE SEQUENCE [LARGE SCALE GENOMIC DNA]</scope>
    <source>
        <strain evidence="3 4">S9.2P</strain>
    </source>
</reference>
<dbReference type="PANTHER" id="PTHR10900">
    <property type="entry name" value="PERIOSTIN-RELATED"/>
    <property type="match status" value="1"/>
</dbReference>
<dbReference type="InterPro" id="IPR050904">
    <property type="entry name" value="Adhesion/Biosynth-related"/>
</dbReference>
<evidence type="ECO:0000259" key="2">
    <source>
        <dbReference type="PROSITE" id="PS50213"/>
    </source>
</evidence>
<organism evidence="3 4">
    <name type="scientific">Hymenobacter nivis</name>
    <dbReference type="NCBI Taxonomy" id="1850093"/>
    <lineage>
        <taxon>Bacteria</taxon>
        <taxon>Pseudomonadati</taxon>
        <taxon>Bacteroidota</taxon>
        <taxon>Cytophagia</taxon>
        <taxon>Cytophagales</taxon>
        <taxon>Hymenobacteraceae</taxon>
        <taxon>Hymenobacter</taxon>
    </lineage>
</organism>
<name>A0A502GM34_9BACT</name>
<dbReference type="PANTHER" id="PTHR10900:SF77">
    <property type="entry name" value="FI19380P1"/>
    <property type="match status" value="1"/>
</dbReference>
<dbReference type="Gene3D" id="2.30.180.10">
    <property type="entry name" value="FAS1 domain"/>
    <property type="match status" value="1"/>
</dbReference>
<dbReference type="EMBL" id="RCYZ01000008">
    <property type="protein sequence ID" value="TPG62901.1"/>
    <property type="molecule type" value="Genomic_DNA"/>
</dbReference>
<dbReference type="PROSITE" id="PS50213">
    <property type="entry name" value="FAS1"/>
    <property type="match status" value="1"/>
</dbReference>
<keyword evidence="1" id="KW-0732">Signal</keyword>
<dbReference type="Pfam" id="PF02469">
    <property type="entry name" value="Fasciclin"/>
    <property type="match status" value="1"/>
</dbReference>
<dbReference type="SUPFAM" id="SSF82153">
    <property type="entry name" value="FAS1 domain"/>
    <property type="match status" value="1"/>
</dbReference>
<evidence type="ECO:0000256" key="1">
    <source>
        <dbReference type="SAM" id="SignalP"/>
    </source>
</evidence>
<sequence length="168" mass="17455">MRKPLLFIALLGLLLGARPAAVAQATNKDLAGSATLSPEHTTLLRALQAAGLADQAKAKGPYTVFAPTNEAFDKLPAGTLDDLLLPANKQLLSSILTYHVVPGHYPAAALKDGQQLKTVQGELLTVKKQGDSIMLVDAKGGSATVQQADIVATNGVVHSIDAVLMPSK</sequence>
<protein>
    <submittedName>
        <fullName evidence="3">Fasciclin domain-containing protein</fullName>
    </submittedName>
</protein>
<evidence type="ECO:0000313" key="4">
    <source>
        <dbReference type="Proteomes" id="UP000317646"/>
    </source>
</evidence>
<proteinExistence type="predicted"/>
<comment type="caution">
    <text evidence="3">The sequence shown here is derived from an EMBL/GenBank/DDBJ whole genome shotgun (WGS) entry which is preliminary data.</text>
</comment>
<feature type="domain" description="FAS1" evidence="2">
    <location>
        <begin position="27"/>
        <end position="164"/>
    </location>
</feature>
<dbReference type="AlphaFoldDB" id="A0A502GM34"/>
<dbReference type="OrthoDB" id="1119934at2"/>